<protein>
    <submittedName>
        <fullName evidence="2">Kinase-like domain-containing protein</fullName>
    </submittedName>
</protein>
<dbReference type="Gene3D" id="3.90.1200.10">
    <property type="match status" value="1"/>
</dbReference>
<name>A0ABR1LQ79_9PEZI</name>
<dbReference type="EMBL" id="JBBPEH010000006">
    <property type="protein sequence ID" value="KAK7537343.1"/>
    <property type="molecule type" value="Genomic_DNA"/>
</dbReference>
<evidence type="ECO:0000313" key="2">
    <source>
        <dbReference type="EMBL" id="KAK7537343.1"/>
    </source>
</evidence>
<reference evidence="2 3" key="1">
    <citation type="submission" date="2024-04" db="EMBL/GenBank/DDBJ databases">
        <title>Phyllosticta paracitricarpa is synonymous to the EU quarantine fungus P. citricarpa based on phylogenomic analyses.</title>
        <authorList>
            <consortium name="Lawrence Berkeley National Laboratory"/>
            <person name="Van ingen-buijs V.A."/>
            <person name="Van westerhoven A.C."/>
            <person name="Haridas S."/>
            <person name="Skiadas P."/>
            <person name="Martin F."/>
            <person name="Groenewald J.Z."/>
            <person name="Crous P.W."/>
            <person name="Seidl M.F."/>
        </authorList>
    </citation>
    <scope>NUCLEOTIDE SEQUENCE [LARGE SCALE GENOMIC DNA]</scope>
    <source>
        <strain evidence="2 3">CPC 17464</strain>
    </source>
</reference>
<accession>A0ABR1LQ79</accession>
<dbReference type="InterPro" id="IPR002575">
    <property type="entry name" value="Aminoglycoside_PTrfase"/>
</dbReference>
<comment type="caution">
    <text evidence="2">The sequence shown here is derived from an EMBL/GenBank/DDBJ whole genome shotgun (WGS) entry which is preliminary data.</text>
</comment>
<organism evidence="2 3">
    <name type="scientific">Phyllosticta citribraziliensis</name>
    <dbReference type="NCBI Taxonomy" id="989973"/>
    <lineage>
        <taxon>Eukaryota</taxon>
        <taxon>Fungi</taxon>
        <taxon>Dikarya</taxon>
        <taxon>Ascomycota</taxon>
        <taxon>Pezizomycotina</taxon>
        <taxon>Dothideomycetes</taxon>
        <taxon>Dothideomycetes incertae sedis</taxon>
        <taxon>Botryosphaeriales</taxon>
        <taxon>Phyllostictaceae</taxon>
        <taxon>Phyllosticta</taxon>
    </lineage>
</organism>
<dbReference type="PANTHER" id="PTHR21310">
    <property type="entry name" value="AMINOGLYCOSIDE PHOSPHOTRANSFERASE-RELATED-RELATED"/>
    <property type="match status" value="1"/>
</dbReference>
<dbReference type="SUPFAM" id="SSF56112">
    <property type="entry name" value="Protein kinase-like (PK-like)"/>
    <property type="match status" value="1"/>
</dbReference>
<evidence type="ECO:0000313" key="3">
    <source>
        <dbReference type="Proteomes" id="UP001360953"/>
    </source>
</evidence>
<evidence type="ECO:0000259" key="1">
    <source>
        <dbReference type="Pfam" id="PF01636"/>
    </source>
</evidence>
<dbReference type="PANTHER" id="PTHR21310:SF37">
    <property type="entry name" value="AMINOGLYCOSIDE PHOSPHOTRANSFERASE DOMAIN-CONTAINING PROTEIN"/>
    <property type="match status" value="1"/>
</dbReference>
<dbReference type="Pfam" id="PF01636">
    <property type="entry name" value="APH"/>
    <property type="match status" value="1"/>
</dbReference>
<keyword evidence="3" id="KW-1185">Reference proteome</keyword>
<proteinExistence type="predicted"/>
<dbReference type="GeneID" id="92033226"/>
<gene>
    <name evidence="2" type="ORF">J3D65DRAFT_625222</name>
</gene>
<dbReference type="RefSeq" id="XP_066655494.1">
    <property type="nucleotide sequence ID" value="XM_066800320.1"/>
</dbReference>
<dbReference type="InterPro" id="IPR051678">
    <property type="entry name" value="AGP_Transferase"/>
</dbReference>
<dbReference type="InterPro" id="IPR011009">
    <property type="entry name" value="Kinase-like_dom_sf"/>
</dbReference>
<sequence>MDLDKLRRAHFSRVTDEWAPNMRKSEIQKLASSYKDGQPCTVSNRLRGSYNVGFPVHFEDGTKWFIRFPIPGGAMCLEEKFLCEIATMKLVQEKTNIRVPALIAWATEGDHPTGAAFMITEFLEGKALGYWKIPELPSDKKEFVYRQLAQLLLSLSNLRFERIGSWTIRGESETLALDNRPLSHAIDSLILDGVDVDAILPVDQTFDSCAGYKTCLARMIRARLEQQRNSIYDKEDGEEKACAIHLFESLLSDCGITCSGDEPFVLIHGDLRTPNILVDPDTFQFTGIVDWEWAQVIPIDLVLPPFWLTGLNVHELAISDTGSYFEECGHLIDIIEELENSADYPQDHGRLSIAMRSAVQNPMRFWVAMCLQDPYNFEHIYWEKIDPLRRPADQTEEDVIEDFLRGPYRQAVEELVERKLADLDEYRREFDASDSSKPQP</sequence>
<feature type="domain" description="Aminoglycoside phosphotransferase" evidence="1">
    <location>
        <begin position="63"/>
        <end position="298"/>
    </location>
</feature>
<dbReference type="Proteomes" id="UP001360953">
    <property type="component" value="Unassembled WGS sequence"/>
</dbReference>